<dbReference type="EMBL" id="JFFR01000023">
    <property type="protein sequence ID" value="KDN28168.1"/>
    <property type="molecule type" value="Genomic_DNA"/>
</dbReference>
<keyword evidence="6" id="KW-1185">Reference proteome</keyword>
<dbReference type="AlphaFoldDB" id="A0A066UVH7"/>
<evidence type="ECO:0000256" key="2">
    <source>
        <dbReference type="ARBA" id="ARBA00023125"/>
    </source>
</evidence>
<dbReference type="InterPro" id="IPR000843">
    <property type="entry name" value="HTH_LacI"/>
</dbReference>
<protein>
    <submittedName>
        <fullName evidence="5">Transcriptional regulator</fullName>
    </submittedName>
</protein>
<dbReference type="PROSITE" id="PS00356">
    <property type="entry name" value="HTH_LACI_1"/>
    <property type="match status" value="1"/>
</dbReference>
<accession>A0A066UVH7</accession>
<comment type="caution">
    <text evidence="5">The sequence shown here is derived from an EMBL/GenBank/DDBJ whole genome shotgun (WGS) entry which is preliminary data.</text>
</comment>
<dbReference type="SUPFAM" id="SSF53822">
    <property type="entry name" value="Periplasmic binding protein-like I"/>
    <property type="match status" value="1"/>
</dbReference>
<keyword evidence="1" id="KW-0805">Transcription regulation</keyword>
<dbReference type="STRING" id="212667.VFDL14_16545"/>
<dbReference type="SMART" id="SM00354">
    <property type="entry name" value="HTH_LACI"/>
    <property type="match status" value="1"/>
</dbReference>
<dbReference type="RefSeq" id="WP_032551619.1">
    <property type="nucleotide sequence ID" value="NZ_JBEEAX010000002.1"/>
</dbReference>
<proteinExistence type="predicted"/>
<dbReference type="GO" id="GO:0000976">
    <property type="term" value="F:transcription cis-regulatory region binding"/>
    <property type="evidence" value="ECO:0007669"/>
    <property type="project" value="TreeGrafter"/>
</dbReference>
<dbReference type="Pfam" id="PF13377">
    <property type="entry name" value="Peripla_BP_3"/>
    <property type="match status" value="1"/>
</dbReference>
<dbReference type="GO" id="GO:0003700">
    <property type="term" value="F:DNA-binding transcription factor activity"/>
    <property type="evidence" value="ECO:0007669"/>
    <property type="project" value="TreeGrafter"/>
</dbReference>
<sequence length="333" mass="36287">MATIKDVAKEAGVSVATVSRVINKSPKASASSIESVTQAMKKLGYRPNANARALVSQSTNTVGVLVGDISDPFFGTLVKSVDNVARENGKHILVGNGSHDREEEKQAIELLINNRCESLVIHSKGLTDEELIAYAKEVKGLVVINRYIEEIGERCIFLDNQKGAYLATEYLIRHGHRNIACIASSINIEDADERIQGYRAALSDYNIELPESYIESSQPSSEGGEYAMTNLLTKSLPITGIVAYNDYMAAGALSVLDENGIQAPDQMSIVGFDDGLIARYVSPKLTTIRYPIQIMAEKATRLALQLAKQEVTSSETMRFSPTLVRRNSVSKVG</sequence>
<name>A0A066UVH7_9VIBR</name>
<dbReference type="CDD" id="cd06270">
    <property type="entry name" value="PBP1_GalS-like"/>
    <property type="match status" value="1"/>
</dbReference>
<organism evidence="5 6">
    <name type="scientific">Vibrio fortis</name>
    <dbReference type="NCBI Taxonomy" id="212667"/>
    <lineage>
        <taxon>Bacteria</taxon>
        <taxon>Pseudomonadati</taxon>
        <taxon>Pseudomonadota</taxon>
        <taxon>Gammaproteobacteria</taxon>
        <taxon>Vibrionales</taxon>
        <taxon>Vibrionaceae</taxon>
        <taxon>Vibrio</taxon>
    </lineage>
</organism>
<dbReference type="PANTHER" id="PTHR30146">
    <property type="entry name" value="LACI-RELATED TRANSCRIPTIONAL REPRESSOR"/>
    <property type="match status" value="1"/>
</dbReference>
<keyword evidence="2" id="KW-0238">DNA-binding</keyword>
<dbReference type="OrthoDB" id="9798934at2"/>
<dbReference type="PRINTS" id="PR00036">
    <property type="entry name" value="HTHLACI"/>
</dbReference>
<evidence type="ECO:0000313" key="5">
    <source>
        <dbReference type="EMBL" id="KDN28168.1"/>
    </source>
</evidence>
<dbReference type="Pfam" id="PF00356">
    <property type="entry name" value="LacI"/>
    <property type="match status" value="1"/>
</dbReference>
<dbReference type="PANTHER" id="PTHR30146:SF98">
    <property type="entry name" value="HTH-TYPE TRANSCRIPTIONAL REGULATOR GALR"/>
    <property type="match status" value="1"/>
</dbReference>
<dbReference type="PROSITE" id="PS50932">
    <property type="entry name" value="HTH_LACI_2"/>
    <property type="match status" value="1"/>
</dbReference>
<dbReference type="SUPFAM" id="SSF47413">
    <property type="entry name" value="lambda repressor-like DNA-binding domains"/>
    <property type="match status" value="1"/>
</dbReference>
<evidence type="ECO:0000256" key="1">
    <source>
        <dbReference type="ARBA" id="ARBA00023015"/>
    </source>
</evidence>
<evidence type="ECO:0000259" key="4">
    <source>
        <dbReference type="PROSITE" id="PS50932"/>
    </source>
</evidence>
<dbReference type="Gene3D" id="3.40.50.2300">
    <property type="match status" value="2"/>
</dbReference>
<reference evidence="5 6" key="1">
    <citation type="submission" date="2014-02" db="EMBL/GenBank/DDBJ databases">
        <title>Vibrio fortis Dalian14 Genome Sequencing.</title>
        <authorList>
            <person name="Wang Y."/>
            <person name="Song L."/>
            <person name="Liu G."/>
            <person name="Ding J."/>
        </authorList>
    </citation>
    <scope>NUCLEOTIDE SEQUENCE [LARGE SCALE GENOMIC DNA]</scope>
    <source>
        <strain evidence="5 6">Dalian14</strain>
    </source>
</reference>
<keyword evidence="3" id="KW-0804">Transcription</keyword>
<dbReference type="CDD" id="cd01392">
    <property type="entry name" value="HTH_LacI"/>
    <property type="match status" value="1"/>
</dbReference>
<dbReference type="InterPro" id="IPR046335">
    <property type="entry name" value="LacI/GalR-like_sensor"/>
</dbReference>
<evidence type="ECO:0000256" key="3">
    <source>
        <dbReference type="ARBA" id="ARBA00023163"/>
    </source>
</evidence>
<dbReference type="InterPro" id="IPR010982">
    <property type="entry name" value="Lambda_DNA-bd_dom_sf"/>
</dbReference>
<evidence type="ECO:0000313" key="6">
    <source>
        <dbReference type="Proteomes" id="UP000027219"/>
    </source>
</evidence>
<dbReference type="Proteomes" id="UP000027219">
    <property type="component" value="Unassembled WGS sequence"/>
</dbReference>
<dbReference type="InterPro" id="IPR028082">
    <property type="entry name" value="Peripla_BP_I"/>
</dbReference>
<dbReference type="PROSITE" id="PS50007">
    <property type="entry name" value="PIPLC_X_DOMAIN"/>
    <property type="match status" value="1"/>
</dbReference>
<feature type="domain" description="HTH lacI-type" evidence="4">
    <location>
        <begin position="2"/>
        <end position="56"/>
    </location>
</feature>
<dbReference type="Gene3D" id="1.10.260.40">
    <property type="entry name" value="lambda repressor-like DNA-binding domains"/>
    <property type="match status" value="1"/>
</dbReference>
<gene>
    <name evidence="5" type="ORF">VFDL14_16545</name>
</gene>